<dbReference type="EMBL" id="OBQD01000010">
    <property type="protein sequence ID" value="SOC42701.1"/>
    <property type="molecule type" value="Genomic_DNA"/>
</dbReference>
<dbReference type="OrthoDB" id="9806179at2"/>
<dbReference type="PRINTS" id="PR00420">
    <property type="entry name" value="RNGMNOXGNASE"/>
</dbReference>
<evidence type="ECO:0000313" key="3">
    <source>
        <dbReference type="EMBL" id="SOC42701.1"/>
    </source>
</evidence>
<proteinExistence type="predicted"/>
<keyword evidence="2" id="KW-0560">Oxidoreductase</keyword>
<evidence type="ECO:0000256" key="2">
    <source>
        <dbReference type="ARBA" id="ARBA00023002"/>
    </source>
</evidence>
<dbReference type="SUPFAM" id="SSF51905">
    <property type="entry name" value="FAD/NAD(P)-binding domain"/>
    <property type="match status" value="1"/>
</dbReference>
<dbReference type="GO" id="GO:0016491">
    <property type="term" value="F:oxidoreductase activity"/>
    <property type="evidence" value="ECO:0007669"/>
    <property type="project" value="UniProtKB-KW"/>
</dbReference>
<keyword evidence="4" id="KW-1185">Reference proteome</keyword>
<dbReference type="Proteomes" id="UP000219167">
    <property type="component" value="Unassembled WGS sequence"/>
</dbReference>
<evidence type="ECO:0000313" key="4">
    <source>
        <dbReference type="Proteomes" id="UP000219167"/>
    </source>
</evidence>
<gene>
    <name evidence="3" type="ORF">SAMN05892877_110119</name>
</gene>
<sequence length="226" mass="23943">MTGGTDADVLIVGAGPAALFAVFQLGLYGLRCHLVDGLDKAGGQCVVLYPDKPIYDVPAFVQIDGGALTERLLAQAAPFNPRFSFGCTVLHVAPQGDGRWQLRLDDGTCVRAGYIILAAGLGLFSVPPEGRTEEAQLVSGPVADWPFARSRGGMTVDPSTFETSCAGIFAIGDACDYPGKVKLILSAFHEAALATQEIRKRVAGGGRVPIEYTTTSKRIREMLGRD</sequence>
<dbReference type="PANTHER" id="PTHR48105">
    <property type="entry name" value="THIOREDOXIN REDUCTASE 1-RELATED-RELATED"/>
    <property type="match status" value="1"/>
</dbReference>
<organism evidence="3 4">
    <name type="scientific">Rhizobium subbaraonis</name>
    <dbReference type="NCBI Taxonomy" id="908946"/>
    <lineage>
        <taxon>Bacteria</taxon>
        <taxon>Pseudomonadati</taxon>
        <taxon>Pseudomonadota</taxon>
        <taxon>Alphaproteobacteria</taxon>
        <taxon>Hyphomicrobiales</taxon>
        <taxon>Rhizobiaceae</taxon>
        <taxon>Rhizobium/Agrobacterium group</taxon>
        <taxon>Rhizobium</taxon>
    </lineage>
</organism>
<dbReference type="InterPro" id="IPR050097">
    <property type="entry name" value="Ferredoxin-NADP_redctase_2"/>
</dbReference>
<protein>
    <submittedName>
        <fullName evidence="3">Thioredoxin reductase (NADPH)</fullName>
    </submittedName>
</protein>
<accession>A0A285UR31</accession>
<dbReference type="InterPro" id="IPR036188">
    <property type="entry name" value="FAD/NAD-bd_sf"/>
</dbReference>
<evidence type="ECO:0000256" key="1">
    <source>
        <dbReference type="ARBA" id="ARBA00022630"/>
    </source>
</evidence>
<dbReference type="RefSeq" id="WP_097140977.1">
    <property type="nucleotide sequence ID" value="NZ_OBQD01000010.1"/>
</dbReference>
<name>A0A285UR31_9HYPH</name>
<keyword evidence="1" id="KW-0285">Flavoprotein</keyword>
<reference evidence="3 4" key="1">
    <citation type="submission" date="2017-08" db="EMBL/GenBank/DDBJ databases">
        <authorList>
            <person name="de Groot N.N."/>
        </authorList>
    </citation>
    <scope>NUCLEOTIDE SEQUENCE [LARGE SCALE GENOMIC DNA]</scope>
    <source>
        <strain evidence="3 4">JC85</strain>
    </source>
</reference>
<dbReference type="Gene3D" id="3.50.50.60">
    <property type="entry name" value="FAD/NAD(P)-binding domain"/>
    <property type="match status" value="1"/>
</dbReference>
<dbReference type="AlphaFoldDB" id="A0A285UR31"/>